<feature type="transmembrane region" description="Helical" evidence="1">
    <location>
        <begin position="33"/>
        <end position="51"/>
    </location>
</feature>
<dbReference type="Proteomes" id="UP000183508">
    <property type="component" value="Unassembled WGS sequence"/>
</dbReference>
<keyword evidence="1" id="KW-1133">Transmembrane helix</keyword>
<keyword evidence="1" id="KW-0812">Transmembrane</keyword>
<feature type="transmembrane region" description="Helical" evidence="1">
    <location>
        <begin position="7"/>
        <end position="27"/>
    </location>
</feature>
<proteinExistence type="predicted"/>
<gene>
    <name evidence="2" type="ORF">SAMN05421543_11289</name>
</gene>
<reference evidence="3" key="1">
    <citation type="submission" date="2016-10" db="EMBL/GenBank/DDBJ databases">
        <authorList>
            <person name="Varghese N."/>
        </authorList>
    </citation>
    <scope>NUCLEOTIDE SEQUENCE [LARGE SCALE GENOMIC DNA]</scope>
    <source>
        <strain evidence="3">DSM 17980</strain>
    </source>
</reference>
<evidence type="ECO:0000313" key="2">
    <source>
        <dbReference type="EMBL" id="SFU89884.1"/>
    </source>
</evidence>
<organism evidence="2 3">
    <name type="scientific">Alicyclobacillus macrosporangiidus</name>
    <dbReference type="NCBI Taxonomy" id="392015"/>
    <lineage>
        <taxon>Bacteria</taxon>
        <taxon>Bacillati</taxon>
        <taxon>Bacillota</taxon>
        <taxon>Bacilli</taxon>
        <taxon>Bacillales</taxon>
        <taxon>Alicyclobacillaceae</taxon>
        <taxon>Alicyclobacillus</taxon>
    </lineage>
</organism>
<dbReference type="AlphaFoldDB" id="A0A1I7JXK8"/>
<evidence type="ECO:0000313" key="3">
    <source>
        <dbReference type="Proteomes" id="UP000183508"/>
    </source>
</evidence>
<dbReference type="EMBL" id="FPBV01000012">
    <property type="protein sequence ID" value="SFU89884.1"/>
    <property type="molecule type" value="Genomic_DNA"/>
</dbReference>
<name>A0A1I7JXK8_9BACL</name>
<dbReference type="InterPro" id="IPR014245">
    <property type="entry name" value="Spore_III_AF"/>
</dbReference>
<evidence type="ECO:0000256" key="1">
    <source>
        <dbReference type="SAM" id="Phobius"/>
    </source>
</evidence>
<dbReference type="Pfam" id="PF09581">
    <property type="entry name" value="Spore_III_AF"/>
    <property type="match status" value="1"/>
</dbReference>
<keyword evidence="1" id="KW-0472">Membrane</keyword>
<accession>A0A1I7JXK8</accession>
<protein>
    <submittedName>
        <fullName evidence="2">Stage III sporulation protein AF</fullName>
    </submittedName>
</protein>
<dbReference type="RefSeq" id="WP_074953147.1">
    <property type="nucleotide sequence ID" value="NZ_FPBV01000012.1"/>
</dbReference>
<dbReference type="OrthoDB" id="2375554at2"/>
<keyword evidence="3" id="KW-1185">Reference proteome</keyword>
<sequence>MTAMGEWLKQIILLVILAALADLLLPTKAMQRYVRAVMGVAILAAMLQPFLPYLRSDWADRAAAAIDAELAQPPAGVQAPAAAGIEDVLKAQQAEAADDLLGRRLAEDIAEAFGGPAPTVRVTGAATGAAASVDIRIDPRLASQADAIAAWTADQLQIPRGRVTVHAG</sequence>
<dbReference type="STRING" id="392015.SAMN05421543_11289"/>